<name>A0A5M3MDG0_CONPW</name>
<evidence type="ECO:0000313" key="1">
    <source>
        <dbReference type="EMBL" id="EIW77289.1"/>
    </source>
</evidence>
<keyword evidence="2" id="KW-1185">Reference proteome</keyword>
<proteinExistence type="predicted"/>
<dbReference type="GeneID" id="19209458"/>
<dbReference type="Proteomes" id="UP000053558">
    <property type="component" value="Unassembled WGS sequence"/>
</dbReference>
<dbReference type="EMBL" id="JH711584">
    <property type="protein sequence ID" value="EIW77289.1"/>
    <property type="molecule type" value="Genomic_DNA"/>
</dbReference>
<evidence type="ECO:0000313" key="2">
    <source>
        <dbReference type="Proteomes" id="UP000053558"/>
    </source>
</evidence>
<accession>A0A5M3MDG0</accession>
<reference evidence="2" key="1">
    <citation type="journal article" date="2012" name="Science">
        <title>The Paleozoic origin of enzymatic lignin decomposition reconstructed from 31 fungal genomes.</title>
        <authorList>
            <person name="Floudas D."/>
            <person name="Binder M."/>
            <person name="Riley R."/>
            <person name="Barry K."/>
            <person name="Blanchette R.A."/>
            <person name="Henrissat B."/>
            <person name="Martinez A.T."/>
            <person name="Otillar R."/>
            <person name="Spatafora J.W."/>
            <person name="Yadav J.S."/>
            <person name="Aerts A."/>
            <person name="Benoit I."/>
            <person name="Boyd A."/>
            <person name="Carlson A."/>
            <person name="Copeland A."/>
            <person name="Coutinho P.M."/>
            <person name="de Vries R.P."/>
            <person name="Ferreira P."/>
            <person name="Findley K."/>
            <person name="Foster B."/>
            <person name="Gaskell J."/>
            <person name="Glotzer D."/>
            <person name="Gorecki P."/>
            <person name="Heitman J."/>
            <person name="Hesse C."/>
            <person name="Hori C."/>
            <person name="Igarashi K."/>
            <person name="Jurgens J.A."/>
            <person name="Kallen N."/>
            <person name="Kersten P."/>
            <person name="Kohler A."/>
            <person name="Kuees U."/>
            <person name="Kumar T.K.A."/>
            <person name="Kuo A."/>
            <person name="LaButti K."/>
            <person name="Larrondo L.F."/>
            <person name="Lindquist E."/>
            <person name="Ling A."/>
            <person name="Lombard V."/>
            <person name="Lucas S."/>
            <person name="Lundell T."/>
            <person name="Martin R."/>
            <person name="McLaughlin D.J."/>
            <person name="Morgenstern I."/>
            <person name="Morin E."/>
            <person name="Murat C."/>
            <person name="Nagy L.G."/>
            <person name="Nolan M."/>
            <person name="Ohm R.A."/>
            <person name="Patyshakuliyeva A."/>
            <person name="Rokas A."/>
            <person name="Ruiz-Duenas F.J."/>
            <person name="Sabat G."/>
            <person name="Salamov A."/>
            <person name="Samejima M."/>
            <person name="Schmutz J."/>
            <person name="Slot J.C."/>
            <person name="St John F."/>
            <person name="Stenlid J."/>
            <person name="Sun H."/>
            <person name="Sun S."/>
            <person name="Syed K."/>
            <person name="Tsang A."/>
            <person name="Wiebenga A."/>
            <person name="Young D."/>
            <person name="Pisabarro A."/>
            <person name="Eastwood D.C."/>
            <person name="Martin F."/>
            <person name="Cullen D."/>
            <person name="Grigoriev I.V."/>
            <person name="Hibbett D.S."/>
        </authorList>
    </citation>
    <scope>NUCLEOTIDE SEQUENCE [LARGE SCALE GENOMIC DNA]</scope>
    <source>
        <strain evidence="2">RWD-64-598 SS2</strain>
    </source>
</reference>
<dbReference type="RefSeq" id="XP_007772442.1">
    <property type="nucleotide sequence ID" value="XM_007774252.1"/>
</dbReference>
<protein>
    <submittedName>
        <fullName evidence="1">Uncharacterized protein</fullName>
    </submittedName>
</protein>
<organism evidence="1 2">
    <name type="scientific">Coniophora puteana (strain RWD-64-598)</name>
    <name type="common">Brown rot fungus</name>
    <dbReference type="NCBI Taxonomy" id="741705"/>
    <lineage>
        <taxon>Eukaryota</taxon>
        <taxon>Fungi</taxon>
        <taxon>Dikarya</taxon>
        <taxon>Basidiomycota</taxon>
        <taxon>Agaricomycotina</taxon>
        <taxon>Agaricomycetes</taxon>
        <taxon>Agaricomycetidae</taxon>
        <taxon>Boletales</taxon>
        <taxon>Coniophorineae</taxon>
        <taxon>Coniophoraceae</taxon>
        <taxon>Coniophora</taxon>
    </lineage>
</organism>
<gene>
    <name evidence="1" type="ORF">CONPUDRAFT_76049</name>
</gene>
<dbReference type="AlphaFoldDB" id="A0A5M3MDG0"/>
<sequence length="535" mass="60325">MSSHEVSSDSTRDSAVSELPNNTPNLSLFRGRSSGHYRFLKLAVIRHINSMNFNKRLLQTFNVVVDGLSGWITYVLLLSFMTKEHTGVRTIGTVYCTGAIEPLWKRVTVTATEFPSSTQFVQDGRYVTVNTSWVSRNSVIVSQAISRIFMATRSCSPPAWPAESLFGLLAVGLISEYTSIVNGVGRQHINHVDLFRRLRFSLDMFVERFIDWYTWSLFVSRLTHETIPRTVRAFPDGVCLMFIWRKYDSFTQHYPYAIHFWVGGSGGTLWCSHHLEEVYDDVVIACSDGTRNFGSVRDGECVTSNSTMRLQHESFLDTAFAQVMDVTTERVSYLPKFPPYSSHSGLPLVSMDTYNTSMVSIHRALTDSIGTNMTERCIRNANRRSLEENLALWAAQSAGYTVDPSADWPMYVRLCKFAADADLSPCADDLLAPENLKIMLDWSIASDTARFRDHGPFSIHFYVSGGGIGPNHYRDAALEVTEFAHPSRYIYALPHLLMGTVTHISRVLVAIYVVHYAQPGGTIWSDVYVVLFFAH</sequence>
<dbReference type="KEGG" id="cput:CONPUDRAFT_76049"/>
<comment type="caution">
    <text evidence="1">The sequence shown here is derived from an EMBL/GenBank/DDBJ whole genome shotgun (WGS) entry which is preliminary data.</text>
</comment>